<dbReference type="SUPFAM" id="SSF48264">
    <property type="entry name" value="Cytochrome P450"/>
    <property type="match status" value="1"/>
</dbReference>
<dbReference type="PANTHER" id="PTHR46696:SF1">
    <property type="entry name" value="CYTOCHROME P450 YJIB-RELATED"/>
    <property type="match status" value="1"/>
</dbReference>
<dbReference type="InterPro" id="IPR002397">
    <property type="entry name" value="Cyt_P450_B"/>
</dbReference>
<dbReference type="InterPro" id="IPR001128">
    <property type="entry name" value="Cyt_P450"/>
</dbReference>
<keyword evidence="5" id="KW-1185">Reference proteome</keyword>
<keyword evidence="2 4" id="KW-0560">Oxidoreductase</keyword>
<comment type="similarity">
    <text evidence="1 2">Belongs to the cytochrome P450 family.</text>
</comment>
<dbReference type="Pfam" id="PF00067">
    <property type="entry name" value="p450"/>
    <property type="match status" value="1"/>
</dbReference>
<name>A0ABV5I718_9ACTN</name>
<dbReference type="InterPro" id="IPR017972">
    <property type="entry name" value="Cyt_P450_CS"/>
</dbReference>
<feature type="region of interest" description="Disordered" evidence="3">
    <location>
        <begin position="18"/>
        <end position="38"/>
    </location>
</feature>
<proteinExistence type="inferred from homology"/>
<gene>
    <name evidence="4" type="ORF">ACFFV7_03835</name>
</gene>
<keyword evidence="2" id="KW-0408">Iron</keyword>
<dbReference type="EMBL" id="JBHMEI010000001">
    <property type="protein sequence ID" value="MFB9200314.1"/>
    <property type="molecule type" value="Genomic_DNA"/>
</dbReference>
<protein>
    <submittedName>
        <fullName evidence="4">Cytochrome P450</fullName>
        <ecNumber evidence="4">1.14.-.-</ecNumber>
    </submittedName>
</protein>
<dbReference type="GO" id="GO:0016491">
    <property type="term" value="F:oxidoreductase activity"/>
    <property type="evidence" value="ECO:0007669"/>
    <property type="project" value="UniProtKB-KW"/>
</dbReference>
<feature type="region of interest" description="Disordered" evidence="3">
    <location>
        <begin position="67"/>
        <end position="86"/>
    </location>
</feature>
<evidence type="ECO:0000256" key="3">
    <source>
        <dbReference type="SAM" id="MobiDB-lite"/>
    </source>
</evidence>
<dbReference type="Gene3D" id="1.10.630.10">
    <property type="entry name" value="Cytochrome P450"/>
    <property type="match status" value="1"/>
</dbReference>
<keyword evidence="2" id="KW-0479">Metal-binding</keyword>
<dbReference type="CDD" id="cd11030">
    <property type="entry name" value="CYP105-like"/>
    <property type="match status" value="1"/>
</dbReference>
<dbReference type="PRINTS" id="PR00385">
    <property type="entry name" value="P450"/>
</dbReference>
<dbReference type="RefSeq" id="WP_189645876.1">
    <property type="nucleotide sequence ID" value="NZ_BMRC01000001.1"/>
</dbReference>
<dbReference type="InterPro" id="IPR036396">
    <property type="entry name" value="Cyt_P450_sf"/>
</dbReference>
<evidence type="ECO:0000313" key="5">
    <source>
        <dbReference type="Proteomes" id="UP001589647"/>
    </source>
</evidence>
<dbReference type="PROSITE" id="PS00086">
    <property type="entry name" value="CYTOCHROME_P450"/>
    <property type="match status" value="1"/>
</dbReference>
<organism evidence="4 5">
    <name type="scientific">Nonomuraea spiralis</name>
    <dbReference type="NCBI Taxonomy" id="46182"/>
    <lineage>
        <taxon>Bacteria</taxon>
        <taxon>Bacillati</taxon>
        <taxon>Actinomycetota</taxon>
        <taxon>Actinomycetes</taxon>
        <taxon>Streptosporangiales</taxon>
        <taxon>Streptosporangiaceae</taxon>
        <taxon>Nonomuraea</taxon>
    </lineage>
</organism>
<reference evidence="4 5" key="1">
    <citation type="submission" date="2024-09" db="EMBL/GenBank/DDBJ databases">
        <authorList>
            <person name="Sun Q."/>
            <person name="Mori K."/>
        </authorList>
    </citation>
    <scope>NUCLEOTIDE SEQUENCE [LARGE SCALE GENOMIC DNA]</scope>
    <source>
        <strain evidence="4 5">CCM 3426</strain>
    </source>
</reference>
<dbReference type="PRINTS" id="PR00359">
    <property type="entry name" value="BP450"/>
</dbReference>
<accession>A0ABV5I718</accession>
<dbReference type="Proteomes" id="UP001589647">
    <property type="component" value="Unassembled WGS sequence"/>
</dbReference>
<evidence type="ECO:0000256" key="1">
    <source>
        <dbReference type="ARBA" id="ARBA00010617"/>
    </source>
</evidence>
<evidence type="ECO:0000256" key="2">
    <source>
        <dbReference type="RuleBase" id="RU000461"/>
    </source>
</evidence>
<evidence type="ECO:0000313" key="4">
    <source>
        <dbReference type="EMBL" id="MFB9200314.1"/>
    </source>
</evidence>
<comment type="caution">
    <text evidence="4">The sequence shown here is derived from an EMBL/GenBank/DDBJ whole genome shotgun (WGS) entry which is preliminary data.</text>
</comment>
<keyword evidence="2" id="KW-0503">Monooxygenase</keyword>
<keyword evidence="2" id="KW-0349">Heme</keyword>
<dbReference type="PANTHER" id="PTHR46696">
    <property type="entry name" value="P450, PUTATIVE (EUROFUNG)-RELATED"/>
    <property type="match status" value="1"/>
</dbReference>
<sequence length="395" mass="42392">MTEHTTDALPGLPTVKSCPYLPADGYRPSRRPGGGAVTKVRLPDGREAWAVTGYAEGRALLADPRLTADRTHPGSPLPLPDVPGPRTRPMLLGAEGKEHQRQRRALISAFTVRRITALRPRLEQLANDRLDTLLAAGPPADLVSGFALPVPSLAICELLGVPYEDRAFFERQARLRHDPEHAPQAMAELSGYLDGLVRAKQSAPGDGLIDDLLAHQVKQGTIDRDEVVGLALVLLIAGHVTTSGMISLGTLALLEHPEQLAAVRSGTLALPGVVEELLRYVSSEGLLPRVAIEDVEVGGRLIREGDGVLIVTSVANRDETLLDRPLELDVHRPAGQHLTFGHGIHQCLGQNLARAELETAFRALFTRIPSLTLAVPAGELTTTRGSGLTSLPVTW</sequence>
<dbReference type="EC" id="1.14.-.-" evidence="4"/>